<evidence type="ECO:0000256" key="1">
    <source>
        <dbReference type="SAM" id="Phobius"/>
    </source>
</evidence>
<name>A0A6N3C1W3_9FIRM</name>
<sequence>MKKRLGLGLGMFLITILSNLSGVMAYSGNSNLPGSAIIIVFVPVMLGIIYLASKGEVK</sequence>
<reference evidence="2" key="2">
    <citation type="submission" date="2023-01" db="EMBL/GenBank/DDBJ databases">
        <title>Human gut microbiome strain richness.</title>
        <authorList>
            <person name="Chen-Liaw A."/>
        </authorList>
    </citation>
    <scope>NUCLEOTIDE SEQUENCE</scope>
    <source>
        <strain evidence="2">1001217st2_G6_1001217B_191108</strain>
    </source>
</reference>
<dbReference type="EMBL" id="JAQLKE010000018">
    <property type="protein sequence ID" value="MDB7084411.1"/>
    <property type="molecule type" value="Genomic_DNA"/>
</dbReference>
<dbReference type="GeneID" id="64197680"/>
<evidence type="ECO:0000313" key="3">
    <source>
        <dbReference type="EMBL" id="VYU09354.1"/>
    </source>
</evidence>
<dbReference type="EMBL" id="CACRTL010000028">
    <property type="protein sequence ID" value="VYU09354.1"/>
    <property type="molecule type" value="Genomic_DNA"/>
</dbReference>
<protein>
    <submittedName>
        <fullName evidence="3">Uncharacterized protein</fullName>
    </submittedName>
</protein>
<accession>A0A6N3C1W3</accession>
<proteinExistence type="predicted"/>
<evidence type="ECO:0000313" key="2">
    <source>
        <dbReference type="EMBL" id="MDB7084411.1"/>
    </source>
</evidence>
<dbReference type="Proteomes" id="UP001211987">
    <property type="component" value="Unassembled WGS sequence"/>
</dbReference>
<keyword evidence="1" id="KW-1133">Transmembrane helix</keyword>
<keyword evidence="1" id="KW-0472">Membrane</keyword>
<dbReference type="RefSeq" id="WP_003539438.1">
    <property type="nucleotide sequence ID" value="NZ_AP031443.1"/>
</dbReference>
<organism evidence="3">
    <name type="scientific">Thomasclavelia ramosa</name>
    <dbReference type="NCBI Taxonomy" id="1547"/>
    <lineage>
        <taxon>Bacteria</taxon>
        <taxon>Bacillati</taxon>
        <taxon>Bacillota</taxon>
        <taxon>Erysipelotrichia</taxon>
        <taxon>Erysipelotrichales</taxon>
        <taxon>Coprobacillaceae</taxon>
        <taxon>Thomasclavelia</taxon>
    </lineage>
</organism>
<feature type="transmembrane region" description="Helical" evidence="1">
    <location>
        <begin position="35"/>
        <end position="53"/>
    </location>
</feature>
<reference evidence="3" key="1">
    <citation type="submission" date="2019-11" db="EMBL/GenBank/DDBJ databases">
        <authorList>
            <person name="Feng L."/>
        </authorList>
    </citation>
    <scope>NUCLEOTIDE SEQUENCE</scope>
    <source>
        <strain evidence="3">CramosumLFYP8</strain>
    </source>
</reference>
<dbReference type="AlphaFoldDB" id="A0A6N3C1W3"/>
<gene>
    <name evidence="3" type="ORF">CRLFYP8_02929</name>
    <name evidence="2" type="ORF">PM738_11405</name>
</gene>
<keyword evidence="1" id="KW-0812">Transmembrane</keyword>